<keyword evidence="6" id="KW-0575">Peroxidase</keyword>
<dbReference type="GeneID" id="105054323"/>
<dbReference type="Pfam" id="PF00141">
    <property type="entry name" value="peroxidase"/>
    <property type="match status" value="1"/>
</dbReference>
<feature type="binding site" evidence="16">
    <location>
        <position position="172"/>
    </location>
    <ligand>
        <name>Ca(2+)</name>
        <dbReference type="ChEBI" id="CHEBI:29108"/>
        <label>2</label>
    </ligand>
</feature>
<accession>A0A6I9S6A8</accession>
<dbReference type="GO" id="GO:0006979">
    <property type="term" value="P:response to oxidative stress"/>
    <property type="evidence" value="ECO:0007669"/>
    <property type="project" value="InterPro"/>
</dbReference>
<dbReference type="EC" id="1.11.1.7" evidence="4"/>
<dbReference type="FunFam" id="1.10.420.10:FF:000007">
    <property type="entry name" value="Peroxidase"/>
    <property type="match status" value="1"/>
</dbReference>
<dbReference type="InterPro" id="IPR000823">
    <property type="entry name" value="Peroxidase_pln"/>
</dbReference>
<proteinExistence type="inferred from homology"/>
<keyword evidence="19" id="KW-1185">Reference proteome</keyword>
<evidence type="ECO:0000256" key="14">
    <source>
        <dbReference type="ARBA" id="ARBA00023324"/>
    </source>
</evidence>
<evidence type="ECO:0000256" key="4">
    <source>
        <dbReference type="ARBA" id="ARBA00012313"/>
    </source>
</evidence>
<evidence type="ECO:0000256" key="7">
    <source>
        <dbReference type="ARBA" id="ARBA00022617"/>
    </source>
</evidence>
<keyword evidence="12 16" id="KW-0408">Iron</keyword>
<keyword evidence="14" id="KW-0376">Hydrogen peroxide</keyword>
<comment type="cofactor">
    <cofactor evidence="16">
        <name>Ca(2+)</name>
        <dbReference type="ChEBI" id="CHEBI:29108"/>
    </cofactor>
    <text evidence="16">Binds 2 calcium ions per subunit.</text>
</comment>
<feature type="binding site" evidence="16">
    <location>
        <position position="182"/>
    </location>
    <ligand>
        <name>Ca(2+)</name>
        <dbReference type="ChEBI" id="CHEBI:29108"/>
        <label>2</label>
    </ligand>
</feature>
<name>A0A6I9S6A8_ELAGV</name>
<organism evidence="19 20">
    <name type="scientific">Elaeis guineensis var. tenera</name>
    <name type="common">Oil palm</name>
    <dbReference type="NCBI Taxonomy" id="51953"/>
    <lineage>
        <taxon>Eukaryota</taxon>
        <taxon>Viridiplantae</taxon>
        <taxon>Streptophyta</taxon>
        <taxon>Embryophyta</taxon>
        <taxon>Tracheophyta</taxon>
        <taxon>Spermatophyta</taxon>
        <taxon>Magnoliopsida</taxon>
        <taxon>Liliopsida</taxon>
        <taxon>Arecaceae</taxon>
        <taxon>Arecoideae</taxon>
        <taxon>Cocoseae</taxon>
        <taxon>Elaeidinae</taxon>
        <taxon>Elaeis</taxon>
    </lineage>
</organism>
<evidence type="ECO:0000256" key="11">
    <source>
        <dbReference type="ARBA" id="ARBA00023002"/>
    </source>
</evidence>
<keyword evidence="11" id="KW-0560">Oxidoreductase</keyword>
<feature type="binding site" evidence="16">
    <location>
        <position position="120"/>
    </location>
    <ligand>
        <name>Ca(2+)</name>
        <dbReference type="ChEBI" id="CHEBI:29108"/>
        <label>2</label>
    </ligand>
</feature>
<dbReference type="RefSeq" id="XP_010934121.1">
    <property type="nucleotide sequence ID" value="XM_010935819.1"/>
</dbReference>
<dbReference type="GO" id="GO:0140825">
    <property type="term" value="F:lactoperoxidase activity"/>
    <property type="evidence" value="ECO:0007669"/>
    <property type="project" value="UniProtKB-EC"/>
</dbReference>
<dbReference type="CDD" id="cd00693">
    <property type="entry name" value="secretory_peroxidase"/>
    <property type="match status" value="1"/>
</dbReference>
<reference evidence="20" key="1">
    <citation type="submission" date="2025-08" db="UniProtKB">
        <authorList>
            <consortium name="RefSeq"/>
        </authorList>
    </citation>
    <scope>IDENTIFICATION</scope>
</reference>
<dbReference type="InterPro" id="IPR033905">
    <property type="entry name" value="Secretory_peroxidase"/>
</dbReference>
<feature type="binding site" evidence="16">
    <location>
        <position position="17"/>
    </location>
    <ligand>
        <name>Ca(2+)</name>
        <dbReference type="ChEBI" id="CHEBI:29108"/>
        <label>1</label>
    </ligand>
</feature>
<dbReference type="AlphaFoldDB" id="A0A6I9S6A8"/>
<protein>
    <recommendedName>
        <fullName evidence="4">peroxidase</fullName>
        <ecNumber evidence="4">1.11.1.7</ecNumber>
    </recommendedName>
</protein>
<keyword evidence="10 16" id="KW-0106">Calcium</keyword>
<dbReference type="KEGG" id="egu:105054323"/>
<evidence type="ECO:0000256" key="16">
    <source>
        <dbReference type="PIRSR" id="PIRSR600823-3"/>
    </source>
</evidence>
<feature type="binding site" description="axial binding residue" evidence="16">
    <location>
        <position position="119"/>
    </location>
    <ligand>
        <name>heme b</name>
        <dbReference type="ChEBI" id="CHEBI:60344"/>
    </ligand>
    <ligandPart>
        <name>Fe</name>
        <dbReference type="ChEBI" id="CHEBI:18248"/>
    </ligandPart>
</feature>
<evidence type="ECO:0000256" key="1">
    <source>
        <dbReference type="ARBA" id="ARBA00000189"/>
    </source>
</evidence>
<gene>
    <name evidence="20" type="primary">LOC105054323</name>
</gene>
<dbReference type="PRINTS" id="PR00458">
    <property type="entry name" value="PEROXIDASE"/>
</dbReference>
<dbReference type="Gene3D" id="1.10.520.10">
    <property type="match status" value="1"/>
</dbReference>
<sequence>MYKRCDASILLDGPSGEKTAPPNLSVRGYDIIDEAKAALEKACPGVVSCADIIVAVTRDAVALGGGLRYELPLGRRDGKASLASNVNLPAPSATVAQALSAFKGKGLTAAEMVLLLGGHTVGVTHCALIMNHLHNFNGTNKSDPTMNPALLATLKCRCPRNGASGNNTINLDQNLPSANKVDNSYYNQLILNKGILEIDQKLALDPATKNLVSAQATGSNFPALFNNAIIKMSTIQVLTGMQGEIKKSCRSINKL</sequence>
<dbReference type="GO" id="GO:0020037">
    <property type="term" value="F:heme binding"/>
    <property type="evidence" value="ECO:0007669"/>
    <property type="project" value="InterPro"/>
</dbReference>
<comment type="function">
    <text evidence="2">Removal of H(2)O(2), oxidation of toxic reductants, biosynthesis and degradation of lignin, suberization, auxin catabolism, response to environmental stresses such as wounding, pathogen attack and oxidative stress. These functions might be dependent on each isozyme/isoform in each plant tissue.</text>
</comment>
<dbReference type="PROSITE" id="PS00435">
    <property type="entry name" value="PEROXIDASE_1"/>
    <property type="match status" value="1"/>
</dbReference>
<evidence type="ECO:0000256" key="2">
    <source>
        <dbReference type="ARBA" id="ARBA00002322"/>
    </source>
</evidence>
<dbReference type="FunCoup" id="A0A6I9S6A8">
    <property type="interactions" value="104"/>
</dbReference>
<dbReference type="SUPFAM" id="SSF48113">
    <property type="entry name" value="Heme-dependent peroxidases"/>
    <property type="match status" value="1"/>
</dbReference>
<evidence type="ECO:0000313" key="20">
    <source>
        <dbReference type="RefSeq" id="XP_010934121.1"/>
    </source>
</evidence>
<dbReference type="PRINTS" id="PR00461">
    <property type="entry name" value="PLPEROXIDASE"/>
</dbReference>
<dbReference type="Gene3D" id="1.10.420.10">
    <property type="entry name" value="Peroxidase, domain 2"/>
    <property type="match status" value="1"/>
</dbReference>
<evidence type="ECO:0000256" key="13">
    <source>
        <dbReference type="ARBA" id="ARBA00023157"/>
    </source>
</evidence>
<evidence type="ECO:0000256" key="8">
    <source>
        <dbReference type="ARBA" id="ARBA00022723"/>
    </source>
</evidence>
<feature type="binding site" evidence="16">
    <location>
        <position position="6"/>
    </location>
    <ligand>
        <name>Ca(2+)</name>
        <dbReference type="ChEBI" id="CHEBI:29108"/>
        <label>1</label>
    </ligand>
</feature>
<dbReference type="GO" id="GO:0046872">
    <property type="term" value="F:metal ion binding"/>
    <property type="evidence" value="ECO:0007669"/>
    <property type="project" value="UniProtKB-KW"/>
</dbReference>
<feature type="disulfide bond" evidence="17">
    <location>
        <begin position="126"/>
        <end position="158"/>
    </location>
</feature>
<keyword evidence="13 17" id="KW-1015">Disulfide bond</keyword>
<feature type="binding site" evidence="15">
    <location>
        <position position="89"/>
    </location>
    <ligand>
        <name>substrate</name>
    </ligand>
</feature>
<evidence type="ECO:0000256" key="6">
    <source>
        <dbReference type="ARBA" id="ARBA00022559"/>
    </source>
</evidence>
<feature type="binding site" evidence="16">
    <location>
        <position position="8"/>
    </location>
    <ligand>
        <name>Ca(2+)</name>
        <dbReference type="ChEBI" id="CHEBI:29108"/>
        <label>1</label>
    </ligand>
</feature>
<evidence type="ECO:0000256" key="5">
    <source>
        <dbReference type="ARBA" id="ARBA00022525"/>
    </source>
</evidence>
<dbReference type="InterPro" id="IPR019793">
    <property type="entry name" value="Peroxidases_heam-ligand_BS"/>
</dbReference>
<evidence type="ECO:0000256" key="12">
    <source>
        <dbReference type="ARBA" id="ARBA00023004"/>
    </source>
</evidence>
<evidence type="ECO:0000313" key="19">
    <source>
        <dbReference type="Proteomes" id="UP000504607"/>
    </source>
</evidence>
<dbReference type="InterPro" id="IPR010255">
    <property type="entry name" value="Haem_peroxidase_sf"/>
</dbReference>
<dbReference type="PROSITE" id="PS50873">
    <property type="entry name" value="PEROXIDASE_4"/>
    <property type="match status" value="1"/>
</dbReference>
<evidence type="ECO:0000256" key="3">
    <source>
        <dbReference type="ARBA" id="ARBA00006873"/>
    </source>
</evidence>
<feature type="domain" description="Plant heme peroxidase family profile" evidence="18">
    <location>
        <begin position="1"/>
        <end position="253"/>
    </location>
</feature>
<dbReference type="InterPro" id="IPR002016">
    <property type="entry name" value="Haem_peroxidase"/>
</dbReference>
<comment type="catalytic activity">
    <reaction evidence="1">
        <text>2 a phenolic donor + H2O2 = 2 a phenolic radical donor + 2 H2O</text>
        <dbReference type="Rhea" id="RHEA:56136"/>
        <dbReference type="ChEBI" id="CHEBI:15377"/>
        <dbReference type="ChEBI" id="CHEBI:16240"/>
        <dbReference type="ChEBI" id="CHEBI:139520"/>
        <dbReference type="ChEBI" id="CHEBI:139521"/>
        <dbReference type="EC" id="1.11.1.7"/>
    </reaction>
</comment>
<comment type="cofactor">
    <cofactor evidence="16">
        <name>heme b</name>
        <dbReference type="ChEBI" id="CHEBI:60344"/>
    </cofactor>
    <text evidence="16">Binds 1 heme b (iron(II)-protoporphyrin IX) group per subunit.</text>
</comment>
<keyword evidence="8 16" id="KW-0479">Metal-binding</keyword>
<dbReference type="InParanoid" id="A0A6I9S6A8"/>
<comment type="similarity">
    <text evidence="3">Belongs to the peroxidase family. Ascorbate peroxidase subfamily.</text>
</comment>
<dbReference type="PANTHER" id="PTHR31517">
    <property type="match status" value="1"/>
</dbReference>
<keyword evidence="7" id="KW-0349">Heme</keyword>
<dbReference type="Proteomes" id="UP000504607">
    <property type="component" value="Chromosome 11"/>
</dbReference>
<keyword evidence="5" id="KW-0964">Secreted</keyword>
<dbReference type="GO" id="GO:0042744">
    <property type="term" value="P:hydrogen peroxide catabolic process"/>
    <property type="evidence" value="ECO:0007669"/>
    <property type="project" value="UniProtKB-KW"/>
</dbReference>
<feature type="disulfide bond" evidence="17">
    <location>
        <begin position="49"/>
        <end position="249"/>
    </location>
</feature>
<evidence type="ECO:0000256" key="9">
    <source>
        <dbReference type="ARBA" id="ARBA00022729"/>
    </source>
</evidence>
<evidence type="ECO:0000256" key="15">
    <source>
        <dbReference type="PIRSR" id="PIRSR600823-2"/>
    </source>
</evidence>
<evidence type="ECO:0000256" key="10">
    <source>
        <dbReference type="ARBA" id="ARBA00022837"/>
    </source>
</evidence>
<evidence type="ECO:0000256" key="17">
    <source>
        <dbReference type="PIRSR" id="PIRSR600823-5"/>
    </source>
</evidence>
<evidence type="ECO:0000259" key="18">
    <source>
        <dbReference type="PROSITE" id="PS50873"/>
    </source>
</evidence>
<dbReference type="PANTHER" id="PTHR31517:SF59">
    <property type="entry name" value="PEROXIDASE"/>
    <property type="match status" value="1"/>
</dbReference>
<dbReference type="OrthoDB" id="2113341at2759"/>
<keyword evidence="9" id="KW-0732">Signal</keyword>